<dbReference type="SUPFAM" id="SSF48264">
    <property type="entry name" value="Cytochrome P450"/>
    <property type="match status" value="1"/>
</dbReference>
<dbReference type="GO" id="GO:0016705">
    <property type="term" value="F:oxidoreductase activity, acting on paired donors, with incorporation or reduction of molecular oxygen"/>
    <property type="evidence" value="ECO:0007669"/>
    <property type="project" value="InterPro"/>
</dbReference>
<dbReference type="PRINTS" id="PR00463">
    <property type="entry name" value="EP450I"/>
</dbReference>
<keyword evidence="2 3" id="KW-0349">Heme</keyword>
<dbReference type="InterPro" id="IPR017972">
    <property type="entry name" value="Cyt_P450_CS"/>
</dbReference>
<dbReference type="PROSITE" id="PS00086">
    <property type="entry name" value="CYTOCHROME_P450"/>
    <property type="match status" value="1"/>
</dbReference>
<keyword evidence="4" id="KW-0472">Membrane</keyword>
<feature type="binding site" description="axial binding residue" evidence="2">
    <location>
        <position position="453"/>
    </location>
    <ligand>
        <name>heme</name>
        <dbReference type="ChEBI" id="CHEBI:30413"/>
    </ligand>
    <ligandPart>
        <name>Fe</name>
        <dbReference type="ChEBI" id="CHEBI:18248"/>
    </ligandPart>
</feature>
<dbReference type="PANTHER" id="PTHR47951">
    <property type="entry name" value="OS08G0547900 PROTEIN"/>
    <property type="match status" value="1"/>
</dbReference>
<proteinExistence type="inferred from homology"/>
<comment type="similarity">
    <text evidence="3">Belongs to the cytochrome P450 family.</text>
</comment>
<evidence type="ECO:0000313" key="6">
    <source>
        <dbReference type="Proteomes" id="UP000249390"/>
    </source>
</evidence>
<keyword evidence="6" id="KW-1185">Reference proteome</keyword>
<dbReference type="AlphaFoldDB" id="A0A328E651"/>
<dbReference type="InterPro" id="IPR002401">
    <property type="entry name" value="Cyt_P450_E_grp-I"/>
</dbReference>
<comment type="cofactor">
    <cofactor evidence="2">
        <name>heme</name>
        <dbReference type="ChEBI" id="CHEBI:30413"/>
    </cofactor>
</comment>
<organism evidence="5 6">
    <name type="scientific">Cuscuta australis</name>
    <dbReference type="NCBI Taxonomy" id="267555"/>
    <lineage>
        <taxon>Eukaryota</taxon>
        <taxon>Viridiplantae</taxon>
        <taxon>Streptophyta</taxon>
        <taxon>Embryophyta</taxon>
        <taxon>Tracheophyta</taxon>
        <taxon>Spermatophyta</taxon>
        <taxon>Magnoliopsida</taxon>
        <taxon>eudicotyledons</taxon>
        <taxon>Gunneridae</taxon>
        <taxon>Pentapetalae</taxon>
        <taxon>asterids</taxon>
        <taxon>lamiids</taxon>
        <taxon>Solanales</taxon>
        <taxon>Convolvulaceae</taxon>
        <taxon>Cuscuteae</taxon>
        <taxon>Cuscuta</taxon>
        <taxon>Cuscuta subgen. Grammica</taxon>
        <taxon>Cuscuta sect. Cleistogrammica</taxon>
    </lineage>
</organism>
<accession>A0A328E651</accession>
<name>A0A328E651_9ASTE</name>
<dbReference type="Proteomes" id="UP000249390">
    <property type="component" value="Unassembled WGS sequence"/>
</dbReference>
<dbReference type="EMBL" id="NQVE01000027">
    <property type="protein sequence ID" value="RAL53422.1"/>
    <property type="molecule type" value="Genomic_DNA"/>
</dbReference>
<evidence type="ECO:0000256" key="3">
    <source>
        <dbReference type="RuleBase" id="RU000461"/>
    </source>
</evidence>
<gene>
    <name evidence="5" type="ORF">DM860_007094</name>
</gene>
<protein>
    <submittedName>
        <fullName evidence="5">Uncharacterized protein</fullName>
    </submittedName>
</protein>
<keyword evidence="4" id="KW-0812">Transmembrane</keyword>
<dbReference type="InterPro" id="IPR036396">
    <property type="entry name" value="Cyt_P450_sf"/>
</dbReference>
<evidence type="ECO:0000313" key="5">
    <source>
        <dbReference type="EMBL" id="RAL53422.1"/>
    </source>
</evidence>
<dbReference type="GO" id="GO:0005506">
    <property type="term" value="F:iron ion binding"/>
    <property type="evidence" value="ECO:0007669"/>
    <property type="project" value="InterPro"/>
</dbReference>
<keyword evidence="3" id="KW-0503">Monooxygenase</keyword>
<keyword evidence="2 3" id="KW-0479">Metal-binding</keyword>
<dbReference type="PANTHER" id="PTHR47951:SF7">
    <property type="entry name" value="FLAVONOID 3',5'-HYDROXYLASE-LIKE ISOFORM X1"/>
    <property type="match status" value="1"/>
</dbReference>
<evidence type="ECO:0000256" key="1">
    <source>
        <dbReference type="ARBA" id="ARBA00023002"/>
    </source>
</evidence>
<dbReference type="Pfam" id="PF00067">
    <property type="entry name" value="p450"/>
    <property type="match status" value="1"/>
</dbReference>
<comment type="caution">
    <text evidence="5">The sequence shown here is derived from an EMBL/GenBank/DDBJ whole genome shotgun (WGS) entry which is preliminary data.</text>
</comment>
<dbReference type="InterPro" id="IPR001128">
    <property type="entry name" value="Cyt_P450"/>
</dbReference>
<keyword evidence="4" id="KW-1133">Transmembrane helix</keyword>
<keyword evidence="2 3" id="KW-0408">Iron</keyword>
<sequence length="515" mass="58189">MTSPAQAFGFDIQTFAFFTFSTLFFFSTLWLYYYHGNSRKQLPPGPPGFPVVGYLPFLRRNLHHQLTDLAAKYGPIFKLRLGTRLCVVVSSPSTAREILREQDATFSNRDPTAAALIATYGGRDIAWAPMGGYWREARKIFVREMLSSGNIRACREHRRSEVRKAIGDLRSRAGESVDVGELAYRTEMNVVTRMILGSDRVGDEFRKIMGKFIASIGEPNVSDFFPWLARFDLQGKQRKMRDLVKLVGNTLDPIIEEGLKIVSEKSQVAGKDEFEEKKHFLQILLELKDGEAGKLLDFDAIKAILQDIVLGGTDTTATMVEWVMAVLLDNPEVMKQVQKELEDIVGMDSIVEEFHLPKLTYLDAIVKETLRLYPALPLLVPRCPSQTSQVGGYTIPKGTKVLINVYAIHRDPKLWDNPSQFKPERFLNRSLGLLDYTGNDPRFLPFGSGRRICAGIPLAEKMLVYILGSLLHSFYWHLPQGEKLDLSDAFGLVTKKRTPLIVVPTLRLCNSDLYC</sequence>
<dbReference type="PRINTS" id="PR00385">
    <property type="entry name" value="P450"/>
</dbReference>
<dbReference type="Gene3D" id="1.10.630.10">
    <property type="entry name" value="Cytochrome P450"/>
    <property type="match status" value="1"/>
</dbReference>
<evidence type="ECO:0000256" key="2">
    <source>
        <dbReference type="PIRSR" id="PIRSR602401-1"/>
    </source>
</evidence>
<dbReference type="GO" id="GO:0020037">
    <property type="term" value="F:heme binding"/>
    <property type="evidence" value="ECO:0007669"/>
    <property type="project" value="InterPro"/>
</dbReference>
<feature type="transmembrane region" description="Helical" evidence="4">
    <location>
        <begin position="12"/>
        <end position="33"/>
    </location>
</feature>
<dbReference type="FunFam" id="1.10.630.10:FF:000207">
    <property type="entry name" value="Putative cytochrome P450 superfamily protein"/>
    <property type="match status" value="1"/>
</dbReference>
<dbReference type="GO" id="GO:0004497">
    <property type="term" value="F:monooxygenase activity"/>
    <property type="evidence" value="ECO:0007669"/>
    <property type="project" value="UniProtKB-KW"/>
</dbReference>
<keyword evidence="1 3" id="KW-0560">Oxidoreductase</keyword>
<reference evidence="5 6" key="1">
    <citation type="submission" date="2018-06" db="EMBL/GenBank/DDBJ databases">
        <title>The Genome of Cuscuta australis (Dodder) Provides Insight into the Evolution of Plant Parasitism.</title>
        <authorList>
            <person name="Liu H."/>
        </authorList>
    </citation>
    <scope>NUCLEOTIDE SEQUENCE [LARGE SCALE GENOMIC DNA]</scope>
    <source>
        <strain evidence="6">cv. Yunnan</strain>
        <tissue evidence="5">Vines</tissue>
    </source>
</reference>
<evidence type="ECO:0000256" key="4">
    <source>
        <dbReference type="SAM" id="Phobius"/>
    </source>
</evidence>